<sequence>MADKLAEHIREALPQSLAQLRQAIDDNNPREMSRQAHALKSPLATFGALGAFRLAREMELRGEAGDMSRSLALLVTLEGETQRIIDFFNDPDWRDQV</sequence>
<organism evidence="2 3">
    <name type="scientific">Desulfurivibrio alkaliphilus (strain DSM 19089 / UNIQEM U267 / AHT2)</name>
    <dbReference type="NCBI Taxonomy" id="589865"/>
    <lineage>
        <taxon>Bacteria</taxon>
        <taxon>Pseudomonadati</taxon>
        <taxon>Thermodesulfobacteriota</taxon>
        <taxon>Desulfobulbia</taxon>
        <taxon>Desulfobulbales</taxon>
        <taxon>Desulfobulbaceae</taxon>
        <taxon>Desulfurivibrio</taxon>
    </lineage>
</organism>
<dbReference type="OrthoDB" id="9853821at2"/>
<name>D6Z1B4_DESAT</name>
<dbReference type="Gene3D" id="1.20.120.160">
    <property type="entry name" value="HPT domain"/>
    <property type="match status" value="1"/>
</dbReference>
<dbReference type="SUPFAM" id="SSF47226">
    <property type="entry name" value="Histidine-containing phosphotransfer domain, HPT domain"/>
    <property type="match status" value="1"/>
</dbReference>
<dbReference type="HOGENOM" id="CLU_2342160_0_0_7"/>
<reference evidence="3" key="1">
    <citation type="submission" date="2010-02" db="EMBL/GenBank/DDBJ databases">
        <title>Complete sequence of Desulfurivibrio alkaliphilus AHT2.</title>
        <authorList>
            <consortium name="US DOE Joint Genome Institute"/>
            <person name="Pitluck S."/>
            <person name="Chertkov O."/>
            <person name="Detter J.C."/>
            <person name="Han C."/>
            <person name="Tapia R."/>
            <person name="Larimer F."/>
            <person name="Land M."/>
            <person name="Hauser L."/>
            <person name="Kyrpides N."/>
            <person name="Mikhailova N."/>
            <person name="Sorokin D.Y."/>
            <person name="Muyzer G."/>
            <person name="Woyke T."/>
        </authorList>
    </citation>
    <scope>NUCLEOTIDE SEQUENCE [LARGE SCALE GENOMIC DNA]</scope>
    <source>
        <strain evidence="3">DSM 19089 / UNIQEM U267 / AHT2</strain>
    </source>
</reference>
<dbReference type="GO" id="GO:0000160">
    <property type="term" value="P:phosphorelay signal transduction system"/>
    <property type="evidence" value="ECO:0007669"/>
    <property type="project" value="InterPro"/>
</dbReference>
<evidence type="ECO:0000259" key="1">
    <source>
        <dbReference type="Pfam" id="PF01627"/>
    </source>
</evidence>
<evidence type="ECO:0000313" key="3">
    <source>
        <dbReference type="Proteomes" id="UP000001508"/>
    </source>
</evidence>
<evidence type="ECO:0000313" key="2">
    <source>
        <dbReference type="EMBL" id="ADH85369.1"/>
    </source>
</evidence>
<dbReference type="STRING" id="589865.DaAHT2_0665"/>
<feature type="domain" description="HPt" evidence="1">
    <location>
        <begin position="7"/>
        <end position="82"/>
    </location>
</feature>
<protein>
    <submittedName>
        <fullName evidence="2">Hpt domain protein</fullName>
    </submittedName>
</protein>
<dbReference type="AlphaFoldDB" id="D6Z1B4"/>
<dbReference type="GO" id="GO:0004672">
    <property type="term" value="F:protein kinase activity"/>
    <property type="evidence" value="ECO:0007669"/>
    <property type="project" value="UniProtKB-ARBA"/>
</dbReference>
<dbReference type="eggNOG" id="COG2198">
    <property type="taxonomic scope" value="Bacteria"/>
</dbReference>
<dbReference type="RefSeq" id="WP_013162899.1">
    <property type="nucleotide sequence ID" value="NC_014216.1"/>
</dbReference>
<dbReference type="EMBL" id="CP001940">
    <property type="protein sequence ID" value="ADH85369.1"/>
    <property type="molecule type" value="Genomic_DNA"/>
</dbReference>
<dbReference type="InParanoid" id="D6Z1B4"/>
<dbReference type="Pfam" id="PF01627">
    <property type="entry name" value="Hpt"/>
    <property type="match status" value="1"/>
</dbReference>
<proteinExistence type="predicted"/>
<gene>
    <name evidence="2" type="ordered locus">DaAHT2_0665</name>
</gene>
<keyword evidence="3" id="KW-1185">Reference proteome</keyword>
<dbReference type="Proteomes" id="UP000001508">
    <property type="component" value="Chromosome"/>
</dbReference>
<dbReference type="InterPro" id="IPR008207">
    <property type="entry name" value="Sig_transdc_His_kin_Hpt_dom"/>
</dbReference>
<dbReference type="InterPro" id="IPR036641">
    <property type="entry name" value="HPT_dom_sf"/>
</dbReference>
<dbReference type="KEGG" id="dak:DaAHT2_0665"/>
<accession>D6Z1B4</accession>